<dbReference type="GO" id="GO:0016301">
    <property type="term" value="F:kinase activity"/>
    <property type="evidence" value="ECO:0007669"/>
    <property type="project" value="UniProtKB-KW"/>
</dbReference>
<evidence type="ECO:0000313" key="6">
    <source>
        <dbReference type="Proteomes" id="UP000199048"/>
    </source>
</evidence>
<keyword evidence="6" id="KW-1185">Reference proteome</keyword>
<name>A0A1I4VB58_9HYPH</name>
<dbReference type="InterPro" id="IPR050397">
    <property type="entry name" value="Env_Response_Regulators"/>
</dbReference>
<dbReference type="Gene3D" id="2.60.120.10">
    <property type="entry name" value="Jelly Rolls"/>
    <property type="match status" value="1"/>
</dbReference>
<keyword evidence="1" id="KW-0805">Transcription regulation</keyword>
<dbReference type="Gene3D" id="1.10.10.10">
    <property type="entry name" value="Winged helix-like DNA-binding domain superfamily/Winged helix DNA-binding domain"/>
    <property type="match status" value="1"/>
</dbReference>
<dbReference type="EMBL" id="FOTK01000092">
    <property type="protein sequence ID" value="SFM98456.1"/>
    <property type="molecule type" value="Genomic_DNA"/>
</dbReference>
<dbReference type="InterPro" id="IPR000595">
    <property type="entry name" value="cNMP-bd_dom"/>
</dbReference>
<evidence type="ECO:0000256" key="2">
    <source>
        <dbReference type="ARBA" id="ARBA00023125"/>
    </source>
</evidence>
<reference evidence="6" key="1">
    <citation type="submission" date="2016-10" db="EMBL/GenBank/DDBJ databases">
        <authorList>
            <person name="Varghese N."/>
            <person name="Submissions S."/>
        </authorList>
    </citation>
    <scope>NUCLEOTIDE SEQUENCE [LARGE SCALE GENOMIC DNA]</scope>
    <source>
        <strain evidence="6">BL36</strain>
    </source>
</reference>
<dbReference type="SUPFAM" id="SSF51206">
    <property type="entry name" value="cAMP-binding domain-like"/>
    <property type="match status" value="1"/>
</dbReference>
<evidence type="ECO:0000256" key="1">
    <source>
        <dbReference type="ARBA" id="ARBA00023015"/>
    </source>
</evidence>
<evidence type="ECO:0000313" key="5">
    <source>
        <dbReference type="EMBL" id="SFM98456.1"/>
    </source>
</evidence>
<dbReference type="InterPro" id="IPR012318">
    <property type="entry name" value="HTH_CRP"/>
</dbReference>
<dbReference type="PANTHER" id="PTHR24567">
    <property type="entry name" value="CRP FAMILY TRANSCRIPTIONAL REGULATORY PROTEIN"/>
    <property type="match status" value="1"/>
</dbReference>
<keyword evidence="5" id="KW-0418">Kinase</keyword>
<dbReference type="InterPro" id="IPR014710">
    <property type="entry name" value="RmlC-like_jellyroll"/>
</dbReference>
<dbReference type="SMART" id="SM00100">
    <property type="entry name" value="cNMP"/>
    <property type="match status" value="1"/>
</dbReference>
<keyword evidence="2" id="KW-0238">DNA-binding</keyword>
<dbReference type="GO" id="GO:0003677">
    <property type="term" value="F:DNA binding"/>
    <property type="evidence" value="ECO:0007669"/>
    <property type="project" value="UniProtKB-KW"/>
</dbReference>
<dbReference type="SUPFAM" id="SSF46785">
    <property type="entry name" value="Winged helix' DNA-binding domain"/>
    <property type="match status" value="1"/>
</dbReference>
<dbReference type="Pfam" id="PF00027">
    <property type="entry name" value="cNMP_binding"/>
    <property type="match status" value="1"/>
</dbReference>
<organism evidence="5 6">
    <name type="scientific">Methylobacterium pseudosasicola</name>
    <dbReference type="NCBI Taxonomy" id="582667"/>
    <lineage>
        <taxon>Bacteria</taxon>
        <taxon>Pseudomonadati</taxon>
        <taxon>Pseudomonadota</taxon>
        <taxon>Alphaproteobacteria</taxon>
        <taxon>Hyphomicrobiales</taxon>
        <taxon>Methylobacteriaceae</taxon>
        <taxon>Methylobacterium</taxon>
    </lineage>
</organism>
<dbReference type="RefSeq" id="WP_092047439.1">
    <property type="nucleotide sequence ID" value="NZ_FOTK01000092.1"/>
</dbReference>
<protein>
    <submittedName>
        <fullName evidence="5">cAMP-binding domain of CRP or a regulatory subunit of cAMP-dependent protein kinases</fullName>
    </submittedName>
</protein>
<dbReference type="AlphaFoldDB" id="A0A1I4VB58"/>
<dbReference type="Proteomes" id="UP000199048">
    <property type="component" value="Unassembled WGS sequence"/>
</dbReference>
<dbReference type="CDD" id="cd00038">
    <property type="entry name" value="CAP_ED"/>
    <property type="match status" value="1"/>
</dbReference>
<keyword evidence="5" id="KW-0808">Transferase</keyword>
<dbReference type="PANTHER" id="PTHR24567:SF74">
    <property type="entry name" value="HTH-TYPE TRANSCRIPTIONAL REGULATOR ARCR"/>
    <property type="match status" value="1"/>
</dbReference>
<sequence>MLQLQQADIRNRLLGALAPEDFTALAPALERWPLRLHDTLFGAHEPLSHAYFVETGLVSLVAATEGGRIEIGLVGREGLTGVPLVLGTDRGPFLGIVQGGGEALRIPASALREALHASPSLRDVLSRYALSLMIQMGYTVYASAELNVEARLARWILMTHDRLNVEAMPLTQEFMAMMLGVRRTGVTAALYVLTGAGMVRASEGHITVLDRDKLKDLAGDTYGPAEGEYERLLTEA</sequence>
<evidence type="ECO:0000256" key="3">
    <source>
        <dbReference type="ARBA" id="ARBA00023163"/>
    </source>
</evidence>
<proteinExistence type="predicted"/>
<gene>
    <name evidence="5" type="ORF">SAMN05192568_109210</name>
</gene>
<dbReference type="InterPro" id="IPR018490">
    <property type="entry name" value="cNMP-bd_dom_sf"/>
</dbReference>
<keyword evidence="3" id="KW-0804">Transcription</keyword>
<dbReference type="InterPro" id="IPR036388">
    <property type="entry name" value="WH-like_DNA-bd_sf"/>
</dbReference>
<accession>A0A1I4VB58</accession>
<dbReference type="GO" id="GO:0003700">
    <property type="term" value="F:DNA-binding transcription factor activity"/>
    <property type="evidence" value="ECO:0007669"/>
    <property type="project" value="TreeGrafter"/>
</dbReference>
<dbReference type="InterPro" id="IPR036390">
    <property type="entry name" value="WH_DNA-bd_sf"/>
</dbReference>
<dbReference type="GO" id="GO:0005829">
    <property type="term" value="C:cytosol"/>
    <property type="evidence" value="ECO:0007669"/>
    <property type="project" value="TreeGrafter"/>
</dbReference>
<dbReference type="OrthoDB" id="7506088at2"/>
<feature type="domain" description="Cyclic nucleotide-binding" evidence="4">
    <location>
        <begin position="13"/>
        <end position="133"/>
    </location>
</feature>
<evidence type="ECO:0000259" key="4">
    <source>
        <dbReference type="SMART" id="SM00100"/>
    </source>
</evidence>
<dbReference type="Pfam" id="PF13545">
    <property type="entry name" value="HTH_Crp_2"/>
    <property type="match status" value="1"/>
</dbReference>
<dbReference type="STRING" id="582667.SAMN05192568_109210"/>